<evidence type="ECO:0008006" key="3">
    <source>
        <dbReference type="Google" id="ProtNLM"/>
    </source>
</evidence>
<dbReference type="Proteomes" id="UP000678499">
    <property type="component" value="Unassembled WGS sequence"/>
</dbReference>
<proteinExistence type="predicted"/>
<dbReference type="GO" id="GO:0016758">
    <property type="term" value="F:hexosyltransferase activity"/>
    <property type="evidence" value="ECO:0007669"/>
    <property type="project" value="TreeGrafter"/>
</dbReference>
<dbReference type="GO" id="GO:0016020">
    <property type="term" value="C:membrane"/>
    <property type="evidence" value="ECO:0007669"/>
    <property type="project" value="GOC"/>
</dbReference>
<evidence type="ECO:0000313" key="2">
    <source>
        <dbReference type="Proteomes" id="UP000678499"/>
    </source>
</evidence>
<dbReference type="GO" id="GO:0006688">
    <property type="term" value="P:glycosphingolipid biosynthetic process"/>
    <property type="evidence" value="ECO:0007669"/>
    <property type="project" value="TreeGrafter"/>
</dbReference>
<dbReference type="Pfam" id="PF04488">
    <property type="entry name" value="Gly_transf_sug"/>
    <property type="match status" value="2"/>
</dbReference>
<dbReference type="InterPro" id="IPR029044">
    <property type="entry name" value="Nucleotide-diphossugar_trans"/>
</dbReference>
<name>A0A7R9GAV2_9CRUS</name>
<protein>
    <recommendedName>
        <fullName evidence="3">Alpha-1,4-N-acetylglucosaminyltransferase</fullName>
    </recommendedName>
</protein>
<dbReference type="SUPFAM" id="SSF53448">
    <property type="entry name" value="Nucleotide-diphospho-sugar transferases"/>
    <property type="match status" value="2"/>
</dbReference>
<dbReference type="EMBL" id="CAJPEX010000463">
    <property type="protein sequence ID" value="CAG0915855.1"/>
    <property type="molecule type" value="Genomic_DNA"/>
</dbReference>
<dbReference type="InterPro" id="IPR007577">
    <property type="entry name" value="GlycoTrfase_DXD_sugar-bd_CS"/>
</dbReference>
<organism evidence="1">
    <name type="scientific">Notodromas monacha</name>
    <dbReference type="NCBI Taxonomy" id="399045"/>
    <lineage>
        <taxon>Eukaryota</taxon>
        <taxon>Metazoa</taxon>
        <taxon>Ecdysozoa</taxon>
        <taxon>Arthropoda</taxon>
        <taxon>Crustacea</taxon>
        <taxon>Oligostraca</taxon>
        <taxon>Ostracoda</taxon>
        <taxon>Podocopa</taxon>
        <taxon>Podocopida</taxon>
        <taxon>Cypridocopina</taxon>
        <taxon>Cypridoidea</taxon>
        <taxon>Cyprididae</taxon>
        <taxon>Notodromas</taxon>
    </lineage>
</organism>
<keyword evidence="2" id="KW-1185">Reference proteome</keyword>
<evidence type="ECO:0000313" key="1">
    <source>
        <dbReference type="EMBL" id="CAD7275703.1"/>
    </source>
</evidence>
<reference evidence="1" key="1">
    <citation type="submission" date="2020-11" db="EMBL/GenBank/DDBJ databases">
        <authorList>
            <person name="Tran Van P."/>
        </authorList>
    </citation>
    <scope>NUCLEOTIDE SEQUENCE</scope>
</reference>
<gene>
    <name evidence="1" type="ORF">NMOB1V02_LOCUS3492</name>
</gene>
<dbReference type="PANTHER" id="PTHR12042:SF21">
    <property type="entry name" value="ALPHA1,4-GALACTOSYLTRANSFERASE 1-RELATED"/>
    <property type="match status" value="1"/>
</dbReference>
<dbReference type="OrthoDB" id="409543at2759"/>
<sequence>MPSEETRLATILGSTVPTTPIPRQKIPENGIYFLETTGLPMLSPKQLCAIESAALHHPKRPVIVAVRYHHLQLPCSAETWTKTYPNVQFIPLDIFEWMEGTVVKLWLSKGMLQKSRFKTAHTSDILRYVTLFKYGGLYLDTDVIVMRPMDDLLNAVGLEGYTPSGAANGVMAFTKQHPVMSGCLDEVVQRVIKKFCGMNNTQPLRPGNCKNLQLLPTRMPMLSPKQLCAVESAALHHPKRSVVVAVTNKFLQLPIILKSWSEMYPNVMFIKLDIVQWLSGTILQSWLSKNLLDKSPFKTAHSSDVLRYATLFKYGGFYLDTDVIVMRSMDDLVNAVGLFETKLINGAAMAFKKHHPYMEACMNELSAKKGGHCMKKQRALCLECKKFSIEDNTNKTHI</sequence>
<dbReference type="InterPro" id="IPR051981">
    <property type="entry name" value="Glycosyltransf_32"/>
</dbReference>
<dbReference type="PANTHER" id="PTHR12042">
    <property type="entry name" value="LACTOSYLCERAMIDE 4-ALPHA-GALACTOSYLTRANSFERASE ALPHA- 1,4-GALACTOSYLTRANSFERASE"/>
    <property type="match status" value="1"/>
</dbReference>
<dbReference type="Gene3D" id="3.90.550.20">
    <property type="match status" value="2"/>
</dbReference>
<accession>A0A7R9GAV2</accession>
<dbReference type="EMBL" id="OA882500">
    <property type="protein sequence ID" value="CAD7275703.1"/>
    <property type="molecule type" value="Genomic_DNA"/>
</dbReference>
<dbReference type="AlphaFoldDB" id="A0A7R9GAV2"/>